<organism evidence="1 2">
    <name type="scientific">Endocarpon pusillum</name>
    <dbReference type="NCBI Taxonomy" id="364733"/>
    <lineage>
        <taxon>Eukaryota</taxon>
        <taxon>Fungi</taxon>
        <taxon>Dikarya</taxon>
        <taxon>Ascomycota</taxon>
        <taxon>Pezizomycotina</taxon>
        <taxon>Eurotiomycetes</taxon>
        <taxon>Chaetothyriomycetidae</taxon>
        <taxon>Verrucariales</taxon>
        <taxon>Verrucariaceae</taxon>
        <taxon>Endocarpon</taxon>
    </lineage>
</organism>
<dbReference type="Proteomes" id="UP000606974">
    <property type="component" value="Unassembled WGS sequence"/>
</dbReference>
<comment type="caution">
    <text evidence="1">The sequence shown here is derived from an EMBL/GenBank/DDBJ whole genome shotgun (WGS) entry which is preliminary data.</text>
</comment>
<evidence type="ECO:0000313" key="1">
    <source>
        <dbReference type="EMBL" id="KAF7504949.1"/>
    </source>
</evidence>
<proteinExistence type="predicted"/>
<dbReference type="EMBL" id="JAACFV010000123">
    <property type="protein sequence ID" value="KAF7504949.1"/>
    <property type="molecule type" value="Genomic_DNA"/>
</dbReference>
<dbReference type="AlphaFoldDB" id="A0A8H7ACG8"/>
<gene>
    <name evidence="1" type="ORF">GJ744_001596</name>
</gene>
<protein>
    <submittedName>
        <fullName evidence="1">Uncharacterized protein</fullName>
    </submittedName>
</protein>
<accession>A0A8H7ACG8</accession>
<evidence type="ECO:0000313" key="2">
    <source>
        <dbReference type="Proteomes" id="UP000606974"/>
    </source>
</evidence>
<reference evidence="1" key="1">
    <citation type="submission" date="2020-02" db="EMBL/GenBank/DDBJ databases">
        <authorList>
            <person name="Palmer J.M."/>
        </authorList>
    </citation>
    <scope>NUCLEOTIDE SEQUENCE</scope>
    <source>
        <strain evidence="1">EPUS1.4</strain>
        <tissue evidence="1">Thallus</tissue>
    </source>
</reference>
<sequence length="86" mass="9546">MEDHGRKKNGYGSTLCLLLEGNIVDQRSGRFRADPTSTWAFEIAAADGWPSAHYLSPPGHLQIDKAAMATAQPHRLAFWTETTGYR</sequence>
<name>A0A8H7ACG8_9EURO</name>
<keyword evidence="2" id="KW-1185">Reference proteome</keyword>